<dbReference type="SUPFAM" id="SSF52141">
    <property type="entry name" value="Uracil-DNA glycosylase-like"/>
    <property type="match status" value="1"/>
</dbReference>
<protein>
    <submittedName>
        <fullName evidence="2">DNA glycosylase</fullName>
    </submittedName>
</protein>
<dbReference type="HOGENOM" id="CLU_094865_1_0_9"/>
<dbReference type="InterPro" id="IPR005122">
    <property type="entry name" value="Uracil-DNA_glycosylase-like"/>
</dbReference>
<dbReference type="STRING" id="515620.EUBELI_00700"/>
<dbReference type="AlphaFoldDB" id="C4Z504"/>
<sequence length="188" mass="21740">MHLKRLITKLLKLYNNNDEEIIMNESKYEHIVHPFPPLYNSESRILILGSLPSVKSREQMFFYGHPQNRFWKMISGVFEETVPQTIEEKKAFMLKHNIALWDTIYSCDIIGSSDSSIKNVVPTDLKSIIDNSKIEKVICNGKTSGKYYEKYQMKYLGIKPDILPSTSPANAAYSLGKLVEIWKKSIIY</sequence>
<dbReference type="KEGG" id="eel:EUBELI_00700"/>
<gene>
    <name evidence="2" type="ordered locus">EUBELI_00700</name>
</gene>
<name>C4Z504_LACE2</name>
<dbReference type="SMART" id="SM00986">
    <property type="entry name" value="UDG"/>
    <property type="match status" value="1"/>
</dbReference>
<dbReference type="Pfam" id="PF03167">
    <property type="entry name" value="UDG"/>
    <property type="match status" value="1"/>
</dbReference>
<dbReference type="eggNOG" id="COG3663">
    <property type="taxonomic scope" value="Bacteria"/>
</dbReference>
<dbReference type="InterPro" id="IPR026353">
    <property type="entry name" value="Hypoxan-DNA_Glyclase"/>
</dbReference>
<proteinExistence type="predicted"/>
<reference evidence="2 3" key="1">
    <citation type="journal article" date="2009" name="Proc. Natl. Acad. Sci. U.S.A.">
        <title>Characterizing a model human gut microbiota composed of members of its two dominant bacterial phyla.</title>
        <authorList>
            <person name="Mahowald M.A."/>
            <person name="Rey F.E."/>
            <person name="Seedorf H."/>
            <person name="Turnbaugh P.J."/>
            <person name="Fulton R.S."/>
            <person name="Wollam A."/>
            <person name="Shah N."/>
            <person name="Wang C."/>
            <person name="Magrini V."/>
            <person name="Wilson R.K."/>
            <person name="Cantarel B.L."/>
            <person name="Coutinho P.M."/>
            <person name="Henrissat B."/>
            <person name="Crock L.W."/>
            <person name="Russell A."/>
            <person name="Verberkmoes N.C."/>
            <person name="Hettich R.L."/>
            <person name="Gordon J.I."/>
        </authorList>
    </citation>
    <scope>NUCLEOTIDE SEQUENCE [LARGE SCALE GENOMIC DNA]</scope>
    <source>
        <strain evidence="3">ATCC 27750 / DSM 3376 / VPI C15-48 / C15-B4</strain>
    </source>
</reference>
<dbReference type="CDD" id="cd10032">
    <property type="entry name" value="UDG-F6_HDG"/>
    <property type="match status" value="1"/>
</dbReference>
<feature type="domain" description="Uracil-DNA glycosylase-like" evidence="1">
    <location>
        <begin position="36"/>
        <end position="183"/>
    </location>
</feature>
<dbReference type="SMART" id="SM00987">
    <property type="entry name" value="UreE_C"/>
    <property type="match status" value="1"/>
</dbReference>
<keyword evidence="3" id="KW-1185">Reference proteome</keyword>
<evidence type="ECO:0000259" key="1">
    <source>
        <dbReference type="SMART" id="SM00986"/>
    </source>
</evidence>
<dbReference type="Proteomes" id="UP000001476">
    <property type="component" value="Chromosome"/>
</dbReference>
<evidence type="ECO:0000313" key="2">
    <source>
        <dbReference type="EMBL" id="ACR71708.1"/>
    </source>
</evidence>
<evidence type="ECO:0000313" key="3">
    <source>
        <dbReference type="Proteomes" id="UP000001476"/>
    </source>
</evidence>
<dbReference type="NCBIfam" id="TIGR04274">
    <property type="entry name" value="hypoxanDNAglyco"/>
    <property type="match status" value="1"/>
</dbReference>
<dbReference type="InterPro" id="IPR036895">
    <property type="entry name" value="Uracil-DNA_glycosylase-like_sf"/>
</dbReference>
<organism evidence="2 3">
    <name type="scientific">Lachnospira eligens (strain ATCC 27750 / DSM 3376 / VPI C15-48 / C15-B4)</name>
    <name type="common">Eubacterium eligens</name>
    <dbReference type="NCBI Taxonomy" id="515620"/>
    <lineage>
        <taxon>Bacteria</taxon>
        <taxon>Bacillati</taxon>
        <taxon>Bacillota</taxon>
        <taxon>Clostridia</taxon>
        <taxon>Lachnospirales</taxon>
        <taxon>Lachnospiraceae</taxon>
        <taxon>Lachnospira</taxon>
    </lineage>
</organism>
<dbReference type="EMBL" id="CP001104">
    <property type="protein sequence ID" value="ACR71708.1"/>
    <property type="molecule type" value="Genomic_DNA"/>
</dbReference>
<dbReference type="Gene3D" id="3.40.470.10">
    <property type="entry name" value="Uracil-DNA glycosylase-like domain"/>
    <property type="match status" value="1"/>
</dbReference>
<accession>C4Z504</accession>